<feature type="chain" id="PRO_5008404774" description="DUF4794 domain-containing protein" evidence="2">
    <location>
        <begin position="26"/>
        <end position="297"/>
    </location>
</feature>
<feature type="compositionally biased region" description="Low complexity" evidence="1">
    <location>
        <begin position="48"/>
        <end position="65"/>
    </location>
</feature>
<protein>
    <recommendedName>
        <fullName evidence="5">DUF4794 domain-containing protein</fullName>
    </recommendedName>
</protein>
<feature type="compositionally biased region" description="Polar residues" evidence="1">
    <location>
        <begin position="36"/>
        <end position="47"/>
    </location>
</feature>
<dbReference type="STRING" id="67801.A0A1B0BEN3"/>
<evidence type="ECO:0000256" key="2">
    <source>
        <dbReference type="SAM" id="SignalP"/>
    </source>
</evidence>
<dbReference type="AlphaFoldDB" id="A0A1B0BEN3"/>
<sequence length="297" mass="30963">MGDNYFKTVAASVLFIIFFLHPNDCTPQDDEVTTDADITSPASNVEDTTPTPSEPESGSSEEGTSVNPSTNAVEDTTPTPIEPEPEEVTIAKPEEHITPNENEKRTHHRQPPKANVKQARHHATVKGDMVAIASPILVEGIDALTNLLSEDTFGGPHADHHGPSIRKQMVLRGPRQAPQPPINGQAATIKSPAPNPAVAVPRPPMPPAVGPPALGPPAVAQSPFMPPAVAQPPFMPPAVAPPPRMPPALPNGPPPNGLPPNGLPPNGPPAVGPPARPGGGANYPFVPSQGKTVNIYL</sequence>
<evidence type="ECO:0000313" key="3">
    <source>
        <dbReference type="EnsemblMetazoa" id="GPPI027571-PA"/>
    </source>
</evidence>
<feature type="region of interest" description="Disordered" evidence="1">
    <location>
        <begin position="175"/>
        <end position="287"/>
    </location>
</feature>
<dbReference type="PRINTS" id="PR01217">
    <property type="entry name" value="PRICHEXTENSN"/>
</dbReference>
<accession>A0A1B0BEN3</accession>
<evidence type="ECO:0008006" key="5">
    <source>
        <dbReference type="Google" id="ProtNLM"/>
    </source>
</evidence>
<dbReference type="VEuPathDB" id="VectorBase:GPPI027571"/>
<feature type="compositionally biased region" description="Basic and acidic residues" evidence="1">
    <location>
        <begin position="92"/>
        <end position="104"/>
    </location>
</feature>
<dbReference type="Proteomes" id="UP000092460">
    <property type="component" value="Unassembled WGS sequence"/>
</dbReference>
<feature type="compositionally biased region" description="Pro residues" evidence="1">
    <location>
        <begin position="201"/>
        <end position="215"/>
    </location>
</feature>
<dbReference type="EMBL" id="JXJN01012961">
    <property type="status" value="NOT_ANNOTATED_CDS"/>
    <property type="molecule type" value="Genomic_DNA"/>
</dbReference>
<keyword evidence="2" id="KW-0732">Signal</keyword>
<feature type="compositionally biased region" description="Pro residues" evidence="1">
    <location>
        <begin position="224"/>
        <end position="276"/>
    </location>
</feature>
<feature type="signal peptide" evidence="2">
    <location>
        <begin position="1"/>
        <end position="25"/>
    </location>
</feature>
<keyword evidence="4" id="KW-1185">Reference proteome</keyword>
<evidence type="ECO:0000256" key="1">
    <source>
        <dbReference type="SAM" id="MobiDB-lite"/>
    </source>
</evidence>
<evidence type="ECO:0000313" key="4">
    <source>
        <dbReference type="Proteomes" id="UP000092460"/>
    </source>
</evidence>
<dbReference type="EnsemblMetazoa" id="GPPI027571-RA">
    <property type="protein sequence ID" value="GPPI027571-PA"/>
    <property type="gene ID" value="GPPI027571"/>
</dbReference>
<name>A0A1B0BEN3_9MUSC</name>
<organism evidence="3 4">
    <name type="scientific">Glossina palpalis gambiensis</name>
    <dbReference type="NCBI Taxonomy" id="67801"/>
    <lineage>
        <taxon>Eukaryota</taxon>
        <taxon>Metazoa</taxon>
        <taxon>Ecdysozoa</taxon>
        <taxon>Arthropoda</taxon>
        <taxon>Hexapoda</taxon>
        <taxon>Insecta</taxon>
        <taxon>Pterygota</taxon>
        <taxon>Neoptera</taxon>
        <taxon>Endopterygota</taxon>
        <taxon>Diptera</taxon>
        <taxon>Brachycera</taxon>
        <taxon>Muscomorpha</taxon>
        <taxon>Hippoboscoidea</taxon>
        <taxon>Glossinidae</taxon>
        <taxon>Glossina</taxon>
    </lineage>
</organism>
<proteinExistence type="predicted"/>
<reference evidence="4" key="1">
    <citation type="submission" date="2015-01" db="EMBL/GenBank/DDBJ databases">
        <authorList>
            <person name="Aksoy S."/>
            <person name="Warren W."/>
            <person name="Wilson R.K."/>
        </authorList>
    </citation>
    <scope>NUCLEOTIDE SEQUENCE [LARGE SCALE GENOMIC DNA]</scope>
    <source>
        <strain evidence="4">IAEA</strain>
    </source>
</reference>
<reference evidence="3" key="2">
    <citation type="submission" date="2020-05" db="UniProtKB">
        <authorList>
            <consortium name="EnsemblMetazoa"/>
        </authorList>
    </citation>
    <scope>IDENTIFICATION</scope>
    <source>
        <strain evidence="3">IAEA</strain>
    </source>
</reference>
<feature type="region of interest" description="Disordered" evidence="1">
    <location>
        <begin position="29"/>
        <end position="116"/>
    </location>
</feature>